<evidence type="ECO:0000256" key="5">
    <source>
        <dbReference type="ARBA" id="ARBA00022989"/>
    </source>
</evidence>
<comment type="caution">
    <text evidence="9">The sequence shown here is derived from an EMBL/GenBank/DDBJ whole genome shotgun (WGS) entry which is preliminary data.</text>
</comment>
<dbReference type="GO" id="GO:0055085">
    <property type="term" value="P:transmembrane transport"/>
    <property type="evidence" value="ECO:0007669"/>
    <property type="project" value="InterPro"/>
</dbReference>
<evidence type="ECO:0000256" key="4">
    <source>
        <dbReference type="ARBA" id="ARBA00022692"/>
    </source>
</evidence>
<reference evidence="9" key="2">
    <citation type="submission" date="2020-09" db="EMBL/GenBank/DDBJ databases">
        <authorList>
            <person name="Sun Q."/>
            <person name="Zhou Y."/>
        </authorList>
    </citation>
    <scope>NUCLEOTIDE SEQUENCE</scope>
    <source>
        <strain evidence="9">CGMCC 1.12987</strain>
    </source>
</reference>
<feature type="transmembrane region" description="Helical" evidence="7">
    <location>
        <begin position="15"/>
        <end position="36"/>
    </location>
</feature>
<name>A0A917D1Z1_9BACL</name>
<keyword evidence="4 7" id="KW-0812">Transmembrane</keyword>
<organism evidence="9 10">
    <name type="scientific">Paenibacillus abyssi</name>
    <dbReference type="NCBI Taxonomy" id="1340531"/>
    <lineage>
        <taxon>Bacteria</taxon>
        <taxon>Bacillati</taxon>
        <taxon>Bacillota</taxon>
        <taxon>Bacilli</taxon>
        <taxon>Bacillales</taxon>
        <taxon>Paenibacillaceae</taxon>
        <taxon>Paenibacillus</taxon>
    </lineage>
</organism>
<evidence type="ECO:0000256" key="1">
    <source>
        <dbReference type="ARBA" id="ARBA00004651"/>
    </source>
</evidence>
<evidence type="ECO:0000256" key="7">
    <source>
        <dbReference type="RuleBase" id="RU363032"/>
    </source>
</evidence>
<accession>A0A917D1Z1</accession>
<dbReference type="Proteomes" id="UP000644756">
    <property type="component" value="Unassembled WGS sequence"/>
</dbReference>
<feature type="domain" description="ABC transmembrane type-1" evidence="8">
    <location>
        <begin position="79"/>
        <end position="282"/>
    </location>
</feature>
<sequence length="299" mass="33323">MSKPMAIKEPFGDRVFLFCVYVFLGLILIVVLYPLIYILSSSFSSPQAVISGRVWLLPVEPSLAGYKAIFQNPSVMTGYANSLFYTFFGVLINVTLTVMLAYPLSRSTFVGRNFIMVLLIITMMFSGGLIPYYLTVKMVGILDTRWAMLLPGALAVWQVIIARTFFQSTIPKELGEAAELDGCSDLGFLWRVVLPLSKPILAVLVLMYAVGHWNAYFEALIFLKSPDLYPLQIVLRNILILNSIDASMMVDANQMAARQGLRDLLKFSLIVVATLPVLAIYPFVQKYFVQGIMIGSIKG</sequence>
<comment type="subcellular location">
    <subcellularLocation>
        <location evidence="1 7">Cell membrane</location>
        <topology evidence="1 7">Multi-pass membrane protein</topology>
    </subcellularLocation>
</comment>
<keyword evidence="10" id="KW-1185">Reference proteome</keyword>
<evidence type="ECO:0000256" key="2">
    <source>
        <dbReference type="ARBA" id="ARBA00022448"/>
    </source>
</evidence>
<dbReference type="InterPro" id="IPR000515">
    <property type="entry name" value="MetI-like"/>
</dbReference>
<dbReference type="Pfam" id="PF00528">
    <property type="entry name" value="BPD_transp_1"/>
    <property type="match status" value="1"/>
</dbReference>
<protein>
    <submittedName>
        <fullName evidence="9">Sugar ABC transporter permease</fullName>
    </submittedName>
</protein>
<reference evidence="9" key="1">
    <citation type="journal article" date="2014" name="Int. J. Syst. Evol. Microbiol.">
        <title>Complete genome sequence of Corynebacterium casei LMG S-19264T (=DSM 44701T), isolated from a smear-ripened cheese.</title>
        <authorList>
            <consortium name="US DOE Joint Genome Institute (JGI-PGF)"/>
            <person name="Walter F."/>
            <person name="Albersmeier A."/>
            <person name="Kalinowski J."/>
            <person name="Ruckert C."/>
        </authorList>
    </citation>
    <scope>NUCLEOTIDE SEQUENCE</scope>
    <source>
        <strain evidence="9">CGMCC 1.12987</strain>
    </source>
</reference>
<dbReference type="GO" id="GO:0005886">
    <property type="term" value="C:plasma membrane"/>
    <property type="evidence" value="ECO:0007669"/>
    <property type="project" value="UniProtKB-SubCell"/>
</dbReference>
<evidence type="ECO:0000313" key="10">
    <source>
        <dbReference type="Proteomes" id="UP000644756"/>
    </source>
</evidence>
<gene>
    <name evidence="9" type="ORF">GCM10010916_26350</name>
</gene>
<feature type="transmembrane region" description="Helical" evidence="7">
    <location>
        <begin position="264"/>
        <end position="284"/>
    </location>
</feature>
<dbReference type="PROSITE" id="PS50928">
    <property type="entry name" value="ABC_TM1"/>
    <property type="match status" value="1"/>
</dbReference>
<evidence type="ECO:0000313" key="9">
    <source>
        <dbReference type="EMBL" id="GGG08180.1"/>
    </source>
</evidence>
<keyword evidence="5 7" id="KW-1133">Transmembrane helix</keyword>
<feature type="transmembrane region" description="Helical" evidence="7">
    <location>
        <begin position="83"/>
        <end position="102"/>
    </location>
</feature>
<evidence type="ECO:0000256" key="6">
    <source>
        <dbReference type="ARBA" id="ARBA00023136"/>
    </source>
</evidence>
<keyword evidence="3" id="KW-1003">Cell membrane</keyword>
<feature type="transmembrane region" description="Helical" evidence="7">
    <location>
        <begin position="146"/>
        <end position="166"/>
    </location>
</feature>
<dbReference type="AlphaFoldDB" id="A0A917D1Z1"/>
<dbReference type="PANTHER" id="PTHR43744:SF9">
    <property type="entry name" value="POLYGALACTURONAN_RHAMNOGALACTURONAN TRANSPORT SYSTEM PERMEASE PROTEIN YTCP"/>
    <property type="match status" value="1"/>
</dbReference>
<dbReference type="CDD" id="cd06261">
    <property type="entry name" value="TM_PBP2"/>
    <property type="match status" value="1"/>
</dbReference>
<evidence type="ECO:0000256" key="3">
    <source>
        <dbReference type="ARBA" id="ARBA00022475"/>
    </source>
</evidence>
<feature type="transmembrane region" description="Helical" evidence="7">
    <location>
        <begin position="114"/>
        <end position="134"/>
    </location>
</feature>
<proteinExistence type="inferred from homology"/>
<dbReference type="InterPro" id="IPR035906">
    <property type="entry name" value="MetI-like_sf"/>
</dbReference>
<dbReference type="SUPFAM" id="SSF161098">
    <property type="entry name" value="MetI-like"/>
    <property type="match status" value="1"/>
</dbReference>
<keyword evidence="6 7" id="KW-0472">Membrane</keyword>
<dbReference type="Gene3D" id="1.10.3720.10">
    <property type="entry name" value="MetI-like"/>
    <property type="match status" value="1"/>
</dbReference>
<comment type="similarity">
    <text evidence="7">Belongs to the binding-protein-dependent transport system permease family.</text>
</comment>
<keyword evidence="2 7" id="KW-0813">Transport</keyword>
<dbReference type="PANTHER" id="PTHR43744">
    <property type="entry name" value="ABC TRANSPORTER PERMEASE PROTEIN MG189-RELATED-RELATED"/>
    <property type="match status" value="1"/>
</dbReference>
<dbReference type="EMBL" id="BMGR01000008">
    <property type="protein sequence ID" value="GGG08180.1"/>
    <property type="molecule type" value="Genomic_DNA"/>
</dbReference>
<evidence type="ECO:0000259" key="8">
    <source>
        <dbReference type="PROSITE" id="PS50928"/>
    </source>
</evidence>